<name>A0A9P9WHR4_9PEZI</name>
<keyword evidence="5" id="KW-0732">Signal</keyword>
<evidence type="ECO:0000256" key="3">
    <source>
        <dbReference type="SAM" id="MobiDB-lite"/>
    </source>
</evidence>
<evidence type="ECO:0000256" key="4">
    <source>
        <dbReference type="SAM" id="Phobius"/>
    </source>
</evidence>
<dbReference type="Gene3D" id="2.120.10.80">
    <property type="entry name" value="Kelch-type beta propeller"/>
    <property type="match status" value="1"/>
</dbReference>
<gene>
    <name evidence="6" type="ORF">JX265_008556</name>
</gene>
<accession>A0A9P9WHR4</accession>
<feature type="compositionally biased region" description="Polar residues" evidence="3">
    <location>
        <begin position="521"/>
        <end position="535"/>
    </location>
</feature>
<feature type="transmembrane region" description="Helical" evidence="4">
    <location>
        <begin position="474"/>
        <end position="496"/>
    </location>
</feature>
<dbReference type="SUPFAM" id="SSF50965">
    <property type="entry name" value="Galactose oxidase, central domain"/>
    <property type="match status" value="1"/>
</dbReference>
<dbReference type="EMBL" id="JAFIMR010000024">
    <property type="protein sequence ID" value="KAI1864185.1"/>
    <property type="molecule type" value="Genomic_DNA"/>
</dbReference>
<evidence type="ECO:0000313" key="6">
    <source>
        <dbReference type="EMBL" id="KAI1864185.1"/>
    </source>
</evidence>
<evidence type="ECO:0000256" key="1">
    <source>
        <dbReference type="ARBA" id="ARBA00022441"/>
    </source>
</evidence>
<feature type="chain" id="PRO_5040505602" description="Kelch repeat protein" evidence="5">
    <location>
        <begin position="24"/>
        <end position="586"/>
    </location>
</feature>
<keyword evidence="1" id="KW-0880">Kelch repeat</keyword>
<feature type="signal peptide" evidence="5">
    <location>
        <begin position="1"/>
        <end position="23"/>
    </location>
</feature>
<dbReference type="PANTHER" id="PTHR46093:SF18">
    <property type="entry name" value="FIBRONECTIN TYPE-III DOMAIN-CONTAINING PROTEIN"/>
    <property type="match status" value="1"/>
</dbReference>
<sequence>MKSTRLGTLPYALLALLATGARAGVDNPTPENFIRRFYASAVVLGEYLYIDGGELGQLVNGVQSQPSYPVNGTLSVSLKSAWTNETVTMRYIKKSAPLQNQQVVWVNPSTSSFFAWGGMTADSGPAAEKEVWKFTADGFGSGDWSQAIPYSVVAFNDAHRTVSSAFTSVDGVGYSIGGTMKSTVDSSITDGNETAVQGIITFDMGSMDWANLSSAGMGPYGTTMNGRLEYVPFGPKGFLVVLGGSVPPVGVLSQYAQQDWNNIWIMDLGTKKWHHQAVSGSKPTNRERFCTVGTQGLNGTYEIFIHAGYSTPTADTASDVFVLSLPGFVMFKSPNSGTPRQDHACVAIGGNSSSTSQRQMLVVGGLNGARANAAMDPDPWARGLGIFDMTEMVWSSSYDPQAAVYDSPAVVKTWYSQGGLDAVNWANDEVKTLFVSGTNSSANNGNGTSTSSGDSSTPIGSSGAGMGNNNTGAILGGTIGGACGLAIIGVLSFLLWRQRKRLQATQQQQYDVPPDLDKTSADGTTHVWNPQSSASPAEMPAWPRQPVEVDGTQQPVEADGTQRPVEADGAPMWYELPDQGYAHQAR</sequence>
<keyword evidence="4" id="KW-1133">Transmembrane helix</keyword>
<reference evidence="6" key="1">
    <citation type="submission" date="2021-03" db="EMBL/GenBank/DDBJ databases">
        <title>Revisited historic fungal species revealed as producer of novel bioactive compounds through whole genome sequencing and comparative genomics.</title>
        <authorList>
            <person name="Vignolle G.A."/>
            <person name="Hochenegger N."/>
            <person name="Mach R.L."/>
            <person name="Mach-Aigner A.R."/>
            <person name="Javad Rahimi M."/>
            <person name="Salim K.A."/>
            <person name="Chan C.M."/>
            <person name="Lim L.B.L."/>
            <person name="Cai F."/>
            <person name="Druzhinina I.S."/>
            <person name="U'Ren J.M."/>
            <person name="Derntl C."/>
        </authorList>
    </citation>
    <scope>NUCLEOTIDE SEQUENCE</scope>
    <source>
        <strain evidence="6">TUCIM 5799</strain>
    </source>
</reference>
<evidence type="ECO:0000256" key="2">
    <source>
        <dbReference type="ARBA" id="ARBA00022737"/>
    </source>
</evidence>
<dbReference type="PANTHER" id="PTHR46093">
    <property type="entry name" value="ACYL-COA-BINDING DOMAIN-CONTAINING PROTEIN 5"/>
    <property type="match status" value="1"/>
</dbReference>
<evidence type="ECO:0000313" key="7">
    <source>
        <dbReference type="Proteomes" id="UP000829685"/>
    </source>
</evidence>
<proteinExistence type="predicted"/>
<keyword evidence="7" id="KW-1185">Reference proteome</keyword>
<keyword evidence="2" id="KW-0677">Repeat</keyword>
<dbReference type="InterPro" id="IPR011043">
    <property type="entry name" value="Gal_Oxase/kelch_b-propeller"/>
</dbReference>
<dbReference type="InterPro" id="IPR015915">
    <property type="entry name" value="Kelch-typ_b-propeller"/>
</dbReference>
<dbReference type="AlphaFoldDB" id="A0A9P9WHR4"/>
<keyword evidence="4" id="KW-0472">Membrane</keyword>
<organism evidence="6 7">
    <name type="scientific">Neoarthrinium moseri</name>
    <dbReference type="NCBI Taxonomy" id="1658444"/>
    <lineage>
        <taxon>Eukaryota</taxon>
        <taxon>Fungi</taxon>
        <taxon>Dikarya</taxon>
        <taxon>Ascomycota</taxon>
        <taxon>Pezizomycotina</taxon>
        <taxon>Sordariomycetes</taxon>
        <taxon>Xylariomycetidae</taxon>
        <taxon>Amphisphaeriales</taxon>
        <taxon>Apiosporaceae</taxon>
        <taxon>Neoarthrinium</taxon>
    </lineage>
</organism>
<protein>
    <recommendedName>
        <fullName evidence="8">Kelch repeat protein</fullName>
    </recommendedName>
</protein>
<dbReference type="Proteomes" id="UP000829685">
    <property type="component" value="Unassembled WGS sequence"/>
</dbReference>
<evidence type="ECO:0000256" key="5">
    <source>
        <dbReference type="SAM" id="SignalP"/>
    </source>
</evidence>
<comment type="caution">
    <text evidence="6">The sequence shown here is derived from an EMBL/GenBank/DDBJ whole genome shotgun (WGS) entry which is preliminary data.</text>
</comment>
<evidence type="ECO:0008006" key="8">
    <source>
        <dbReference type="Google" id="ProtNLM"/>
    </source>
</evidence>
<feature type="region of interest" description="Disordered" evidence="3">
    <location>
        <begin position="505"/>
        <end position="586"/>
    </location>
</feature>
<feature type="region of interest" description="Disordered" evidence="3">
    <location>
        <begin position="437"/>
        <end position="464"/>
    </location>
</feature>
<keyword evidence="4" id="KW-0812">Transmembrane</keyword>